<name>A0ACC8ENM6_9PEZI</name>
<dbReference type="EMBL" id="KV748267">
    <property type="protein sequence ID" value="OCK87161.1"/>
    <property type="molecule type" value="Genomic_DNA"/>
</dbReference>
<accession>A0ACC8ENM6</accession>
<gene>
    <name evidence="1" type="ORF">K441DRAFT_595469</name>
</gene>
<feature type="non-terminal residue" evidence="1">
    <location>
        <position position="1"/>
    </location>
</feature>
<sequence>VMETRIRVLGEEHLNTLTSINNLAFTFRLKAITTRLFIRVMVEYRIKDICYISAQCTSYSVILLSL</sequence>
<reference evidence="1 2" key="1">
    <citation type="journal article" date="2016" name="Nat. Commun.">
        <title>Ectomycorrhizal ecology is imprinted in the genome of the dominant symbiotic fungus Cenococcum geophilum.</title>
        <authorList>
            <consortium name="DOE Joint Genome Institute"/>
            <person name="Peter M."/>
            <person name="Kohler A."/>
            <person name="Ohm R.A."/>
            <person name="Kuo A."/>
            <person name="Krutzmann J."/>
            <person name="Morin E."/>
            <person name="Arend M."/>
            <person name="Barry K.W."/>
            <person name="Binder M."/>
            <person name="Choi C."/>
            <person name="Clum A."/>
            <person name="Copeland A."/>
            <person name="Grisel N."/>
            <person name="Haridas S."/>
            <person name="Kipfer T."/>
            <person name="LaButti K."/>
            <person name="Lindquist E."/>
            <person name="Lipzen A."/>
            <person name="Maire R."/>
            <person name="Meier B."/>
            <person name="Mihaltcheva S."/>
            <person name="Molinier V."/>
            <person name="Murat C."/>
            <person name="Poggeler S."/>
            <person name="Quandt C.A."/>
            <person name="Sperisen C."/>
            <person name="Tritt A."/>
            <person name="Tisserant E."/>
            <person name="Crous P.W."/>
            <person name="Henrissat B."/>
            <person name="Nehls U."/>
            <person name="Egli S."/>
            <person name="Spatafora J.W."/>
            <person name="Grigoriev I.V."/>
            <person name="Martin F.M."/>
        </authorList>
    </citation>
    <scope>NUCLEOTIDE SEQUENCE [LARGE SCALE GENOMIC DNA]</scope>
    <source>
        <strain evidence="1 2">1.58</strain>
    </source>
</reference>
<evidence type="ECO:0000313" key="1">
    <source>
        <dbReference type="EMBL" id="OCK87161.1"/>
    </source>
</evidence>
<protein>
    <submittedName>
        <fullName evidence="1">Uncharacterized protein</fullName>
    </submittedName>
</protein>
<evidence type="ECO:0000313" key="2">
    <source>
        <dbReference type="Proteomes" id="UP000250078"/>
    </source>
</evidence>
<organism evidence="1 2">
    <name type="scientific">Cenococcum geophilum 1.58</name>
    <dbReference type="NCBI Taxonomy" id="794803"/>
    <lineage>
        <taxon>Eukaryota</taxon>
        <taxon>Fungi</taxon>
        <taxon>Dikarya</taxon>
        <taxon>Ascomycota</taxon>
        <taxon>Pezizomycotina</taxon>
        <taxon>Dothideomycetes</taxon>
        <taxon>Pleosporomycetidae</taxon>
        <taxon>Gloniales</taxon>
        <taxon>Gloniaceae</taxon>
        <taxon>Cenococcum</taxon>
    </lineage>
</organism>
<keyword evidence="2" id="KW-1185">Reference proteome</keyword>
<dbReference type="Proteomes" id="UP000250078">
    <property type="component" value="Unassembled WGS sequence"/>
</dbReference>
<proteinExistence type="predicted"/>